<comment type="similarity">
    <text evidence="2 10 11">Belongs to the GrpE family.</text>
</comment>
<dbReference type="GO" id="GO:0051082">
    <property type="term" value="F:unfolded protein binding"/>
    <property type="evidence" value="ECO:0007669"/>
    <property type="project" value="TreeGrafter"/>
</dbReference>
<dbReference type="PRINTS" id="PR00773">
    <property type="entry name" value="GRPEPROTEIN"/>
</dbReference>
<comment type="function">
    <text evidence="7 10">Participates actively in the response to hyperosmotic and heat shock by preventing the aggregation of stress-denatured proteins, in association with DnaK and GrpE. It is the nucleotide exchange factor for DnaK and may function as a thermosensor. Unfolded proteins bind initially to DnaJ; upon interaction with the DnaJ-bound protein, DnaK hydrolyzes its bound ATP, resulting in the formation of a stable complex. GrpE releases ADP from DnaK; ATP binding to DnaK triggers the release of the substrate protein, thus completing the reaction cycle. Several rounds of ATP-dependent interactions between DnaJ, DnaK and GrpE are required for fully efficient folding.</text>
</comment>
<dbReference type="FunFam" id="2.30.22.10:FF:000001">
    <property type="entry name" value="Protein GrpE"/>
    <property type="match status" value="1"/>
</dbReference>
<sequence length="186" mass="19995">MMSDEAKTEDTESVETPETDAPEEATPEDTILRLEAEKEEMRGQLLRTLADLDNTRKRAQKEVADARVYAIEKFAAELLSVSDNLARALSALSDDDRAGLSEPGKNLLGGIEMTEKELHTALARNGVTVIAAMPGDAFDPNLHQAVANVPSPQANGTIHDVFQPGWKIGDRVLRAAMVAVSAGSTN</sequence>
<evidence type="ECO:0000256" key="6">
    <source>
        <dbReference type="ARBA" id="ARBA00023186"/>
    </source>
</evidence>
<dbReference type="SUPFAM" id="SSF51064">
    <property type="entry name" value="Head domain of nucleotide exchange factor GrpE"/>
    <property type="match status" value="1"/>
</dbReference>
<evidence type="ECO:0000256" key="7">
    <source>
        <dbReference type="ARBA" id="ARBA00053401"/>
    </source>
</evidence>
<keyword evidence="4 10" id="KW-0963">Cytoplasm</keyword>
<evidence type="ECO:0000256" key="9">
    <source>
        <dbReference type="ARBA" id="ARBA00076414"/>
    </source>
</evidence>
<feature type="compositionally biased region" description="Acidic residues" evidence="12">
    <location>
        <begin position="11"/>
        <end position="27"/>
    </location>
</feature>
<evidence type="ECO:0000313" key="13">
    <source>
        <dbReference type="EMBL" id="HAE27535.1"/>
    </source>
</evidence>
<accession>A0A3B9GYK2</accession>
<dbReference type="InterPro" id="IPR009012">
    <property type="entry name" value="GrpE_head"/>
</dbReference>
<evidence type="ECO:0000256" key="4">
    <source>
        <dbReference type="ARBA" id="ARBA00022490"/>
    </source>
</evidence>
<comment type="caution">
    <text evidence="13">The sequence shown here is derived from an EMBL/GenBank/DDBJ whole genome shotgun (WGS) entry which is preliminary data.</text>
</comment>
<dbReference type="InterPro" id="IPR013805">
    <property type="entry name" value="GrpE_CC"/>
</dbReference>
<dbReference type="PANTHER" id="PTHR21237">
    <property type="entry name" value="GRPE PROTEIN"/>
    <property type="match status" value="1"/>
</dbReference>
<dbReference type="Gene3D" id="3.90.20.20">
    <property type="match status" value="1"/>
</dbReference>
<dbReference type="GO" id="GO:0006457">
    <property type="term" value="P:protein folding"/>
    <property type="evidence" value="ECO:0007669"/>
    <property type="project" value="InterPro"/>
</dbReference>
<evidence type="ECO:0000313" key="14">
    <source>
        <dbReference type="Proteomes" id="UP000259610"/>
    </source>
</evidence>
<proteinExistence type="inferred from homology"/>
<dbReference type="HAMAP" id="MF_01151">
    <property type="entry name" value="GrpE"/>
    <property type="match status" value="1"/>
</dbReference>
<reference evidence="13 14" key="1">
    <citation type="journal article" date="2018" name="Nat. Biotechnol.">
        <title>A standardized bacterial taxonomy based on genome phylogeny substantially revises the tree of life.</title>
        <authorList>
            <person name="Parks D.H."/>
            <person name="Chuvochina M."/>
            <person name="Waite D.W."/>
            <person name="Rinke C."/>
            <person name="Skarshewski A."/>
            <person name="Chaumeil P.A."/>
            <person name="Hugenholtz P."/>
        </authorList>
    </citation>
    <scope>NUCLEOTIDE SEQUENCE [LARGE SCALE GENOMIC DNA]</scope>
    <source>
        <strain evidence="13">UBA8733</strain>
    </source>
</reference>
<dbReference type="Pfam" id="PF01025">
    <property type="entry name" value="GrpE"/>
    <property type="match status" value="1"/>
</dbReference>
<dbReference type="EMBL" id="DMAN01000226">
    <property type="protein sequence ID" value="HAE27535.1"/>
    <property type="molecule type" value="Genomic_DNA"/>
</dbReference>
<name>A0A3B9GYK2_9PROT</name>
<dbReference type="PANTHER" id="PTHR21237:SF23">
    <property type="entry name" value="GRPE PROTEIN HOMOLOG, MITOCHONDRIAL"/>
    <property type="match status" value="1"/>
</dbReference>
<dbReference type="AlphaFoldDB" id="A0A3B9GYK2"/>
<dbReference type="Proteomes" id="UP000259610">
    <property type="component" value="Unassembled WGS sequence"/>
</dbReference>
<evidence type="ECO:0000256" key="5">
    <source>
        <dbReference type="ARBA" id="ARBA00023016"/>
    </source>
</evidence>
<keyword evidence="5 10" id="KW-0346">Stress response</keyword>
<evidence type="ECO:0000256" key="10">
    <source>
        <dbReference type="HAMAP-Rule" id="MF_01151"/>
    </source>
</evidence>
<dbReference type="GO" id="GO:0005737">
    <property type="term" value="C:cytoplasm"/>
    <property type="evidence" value="ECO:0007669"/>
    <property type="project" value="UniProtKB-SubCell"/>
</dbReference>
<organism evidence="13 14">
    <name type="scientific">Hyphomonas adhaerens</name>
    <dbReference type="NCBI Taxonomy" id="81029"/>
    <lineage>
        <taxon>Bacteria</taxon>
        <taxon>Pseudomonadati</taxon>
        <taxon>Pseudomonadota</taxon>
        <taxon>Alphaproteobacteria</taxon>
        <taxon>Hyphomonadales</taxon>
        <taxon>Hyphomonadaceae</taxon>
        <taxon>Hyphomonas</taxon>
    </lineage>
</organism>
<evidence type="ECO:0000256" key="11">
    <source>
        <dbReference type="RuleBase" id="RU004478"/>
    </source>
</evidence>
<dbReference type="RefSeq" id="WP_273183598.1">
    <property type="nucleotide sequence ID" value="NZ_CAJQMV010000012.1"/>
</dbReference>
<gene>
    <name evidence="10 13" type="primary">grpE</name>
    <name evidence="13" type="ORF">DCG58_10270</name>
</gene>
<protein>
    <recommendedName>
        <fullName evidence="8 10">Protein GrpE</fullName>
    </recommendedName>
    <alternativeName>
        <fullName evidence="9 10">HSP-70 cofactor</fullName>
    </alternativeName>
</protein>
<evidence type="ECO:0000256" key="12">
    <source>
        <dbReference type="SAM" id="MobiDB-lite"/>
    </source>
</evidence>
<dbReference type="GO" id="GO:0051087">
    <property type="term" value="F:protein-folding chaperone binding"/>
    <property type="evidence" value="ECO:0007669"/>
    <property type="project" value="InterPro"/>
</dbReference>
<dbReference type="Gene3D" id="2.30.22.10">
    <property type="entry name" value="Head domain of nucleotide exchange factor GrpE"/>
    <property type="match status" value="1"/>
</dbReference>
<dbReference type="InterPro" id="IPR000740">
    <property type="entry name" value="GrpE"/>
</dbReference>
<dbReference type="GO" id="GO:0042803">
    <property type="term" value="F:protein homodimerization activity"/>
    <property type="evidence" value="ECO:0007669"/>
    <property type="project" value="InterPro"/>
</dbReference>
<evidence type="ECO:0000256" key="1">
    <source>
        <dbReference type="ARBA" id="ARBA00004496"/>
    </source>
</evidence>
<dbReference type="GO" id="GO:0000774">
    <property type="term" value="F:adenyl-nucleotide exchange factor activity"/>
    <property type="evidence" value="ECO:0007669"/>
    <property type="project" value="InterPro"/>
</dbReference>
<feature type="compositionally biased region" description="Basic and acidic residues" evidence="12">
    <location>
        <begin position="1"/>
        <end position="10"/>
    </location>
</feature>
<evidence type="ECO:0000256" key="3">
    <source>
        <dbReference type="ARBA" id="ARBA00011738"/>
    </source>
</evidence>
<feature type="region of interest" description="Disordered" evidence="12">
    <location>
        <begin position="1"/>
        <end position="31"/>
    </location>
</feature>
<dbReference type="CDD" id="cd00446">
    <property type="entry name" value="GrpE"/>
    <property type="match status" value="1"/>
</dbReference>
<comment type="subunit">
    <text evidence="3 10">Homodimer.</text>
</comment>
<evidence type="ECO:0000256" key="8">
    <source>
        <dbReference type="ARBA" id="ARBA00072274"/>
    </source>
</evidence>
<dbReference type="SUPFAM" id="SSF58014">
    <property type="entry name" value="Coiled-coil domain of nucleotide exchange factor GrpE"/>
    <property type="match status" value="1"/>
</dbReference>
<comment type="subcellular location">
    <subcellularLocation>
        <location evidence="1 10">Cytoplasm</location>
    </subcellularLocation>
</comment>
<keyword evidence="6 10" id="KW-0143">Chaperone</keyword>
<evidence type="ECO:0000256" key="2">
    <source>
        <dbReference type="ARBA" id="ARBA00009054"/>
    </source>
</evidence>